<dbReference type="Proteomes" id="UP001234178">
    <property type="component" value="Unassembled WGS sequence"/>
</dbReference>
<evidence type="ECO:0000313" key="4">
    <source>
        <dbReference type="EMBL" id="KAK4008020.1"/>
    </source>
</evidence>
<sequence length="462" mass="51792">MSSKGFVTFTFILTLTVTPGWSQDYEVADVKCHLYGDAVAETTVFPYSEGTSKEKMVARLKKPEYFRGHPLFADDLKVNPYNDPYCSIVPEPDDKTGRIYRLIITDLSRCGVTHHGGYVHVRIWFPLLPGAMTSHDQEVILVCKPLESTILTHKLIEQLLLNTQTSPRQARVSGVVEETSSKLEYQIDVYRYVDTSPYLTTQRQTPLPGASKTGATGPYLVPVDSAVSIGSRLQLRTNFNQQSAWKYAKLVEVTVSTDPQDAHADGFVRLLHLGCVPLEMKSLMRCQVKRLPAKPSEIWLDFEAFFLAPTNYSLQSKKPKREGQQWIHSTVLACLKDEDCAPLKYLKNTFSGEKESCDDPDNPSGYGRRKRSSTVNKTSNEVQFDQRPIAIQIVVPKGLLPKYVSGEGDSSREVNCGIWIVPVGVLFSVAAASLLLWNMQKKKQLSIMEIPPNFTPPQGNFH</sequence>
<accession>A0ABQ9Z6D3</accession>
<keyword evidence="2" id="KW-0812">Transmembrane</keyword>
<dbReference type="PANTHER" id="PTHR39959">
    <property type="entry name" value="RE44287P-RELATED"/>
    <property type="match status" value="1"/>
</dbReference>
<evidence type="ECO:0000313" key="5">
    <source>
        <dbReference type="Proteomes" id="UP001234178"/>
    </source>
</evidence>
<keyword evidence="3" id="KW-0732">Signal</keyword>
<evidence type="ECO:0000256" key="1">
    <source>
        <dbReference type="SAM" id="MobiDB-lite"/>
    </source>
</evidence>
<feature type="region of interest" description="Disordered" evidence="1">
    <location>
        <begin position="352"/>
        <end position="379"/>
    </location>
</feature>
<evidence type="ECO:0000256" key="3">
    <source>
        <dbReference type="SAM" id="SignalP"/>
    </source>
</evidence>
<keyword evidence="2" id="KW-1133">Transmembrane helix</keyword>
<feature type="transmembrane region" description="Helical" evidence="2">
    <location>
        <begin position="417"/>
        <end position="437"/>
    </location>
</feature>
<reference evidence="4 5" key="1">
    <citation type="journal article" date="2023" name="Nucleic Acids Res.">
        <title>The hologenome of Daphnia magna reveals possible DNA methylation and microbiome-mediated evolution of the host genome.</title>
        <authorList>
            <person name="Chaturvedi A."/>
            <person name="Li X."/>
            <person name="Dhandapani V."/>
            <person name="Marshall H."/>
            <person name="Kissane S."/>
            <person name="Cuenca-Cambronero M."/>
            <person name="Asole G."/>
            <person name="Calvet F."/>
            <person name="Ruiz-Romero M."/>
            <person name="Marangio P."/>
            <person name="Guigo R."/>
            <person name="Rago D."/>
            <person name="Mirbahai L."/>
            <person name="Eastwood N."/>
            <person name="Colbourne J.K."/>
            <person name="Zhou J."/>
            <person name="Mallon E."/>
            <person name="Orsini L."/>
        </authorList>
    </citation>
    <scope>NUCLEOTIDE SEQUENCE [LARGE SCALE GENOMIC DNA]</scope>
    <source>
        <strain evidence="4">LRV0_1</strain>
    </source>
</reference>
<protein>
    <submittedName>
        <fullName evidence="4">Uncharacterized protein</fullName>
    </submittedName>
</protein>
<gene>
    <name evidence="4" type="ORF">OUZ56_013180</name>
</gene>
<comment type="caution">
    <text evidence="4">The sequence shown here is derived from an EMBL/GenBank/DDBJ whole genome shotgun (WGS) entry which is preliminary data.</text>
</comment>
<feature type="chain" id="PRO_5046733201" evidence="3">
    <location>
        <begin position="23"/>
        <end position="462"/>
    </location>
</feature>
<dbReference type="PANTHER" id="PTHR39959:SF1">
    <property type="entry name" value="ZP DOMAIN-CONTAINING PROTEIN"/>
    <property type="match status" value="1"/>
</dbReference>
<evidence type="ECO:0000256" key="2">
    <source>
        <dbReference type="SAM" id="Phobius"/>
    </source>
</evidence>
<feature type="signal peptide" evidence="3">
    <location>
        <begin position="1"/>
        <end position="22"/>
    </location>
</feature>
<organism evidence="4 5">
    <name type="scientific">Daphnia magna</name>
    <dbReference type="NCBI Taxonomy" id="35525"/>
    <lineage>
        <taxon>Eukaryota</taxon>
        <taxon>Metazoa</taxon>
        <taxon>Ecdysozoa</taxon>
        <taxon>Arthropoda</taxon>
        <taxon>Crustacea</taxon>
        <taxon>Branchiopoda</taxon>
        <taxon>Diplostraca</taxon>
        <taxon>Cladocera</taxon>
        <taxon>Anomopoda</taxon>
        <taxon>Daphniidae</taxon>
        <taxon>Daphnia</taxon>
    </lineage>
</organism>
<keyword evidence="2" id="KW-0472">Membrane</keyword>
<dbReference type="EMBL" id="JAOYFB010000002">
    <property type="protein sequence ID" value="KAK4008020.1"/>
    <property type="molecule type" value="Genomic_DNA"/>
</dbReference>
<keyword evidence="5" id="KW-1185">Reference proteome</keyword>
<name>A0ABQ9Z6D3_9CRUS</name>
<proteinExistence type="predicted"/>